<dbReference type="SUPFAM" id="SSF52540">
    <property type="entry name" value="P-loop containing nucleoside triphosphate hydrolases"/>
    <property type="match status" value="1"/>
</dbReference>
<evidence type="ECO:0000259" key="9">
    <source>
        <dbReference type="PROSITE" id="PS50929"/>
    </source>
</evidence>
<dbReference type="PANTHER" id="PTHR24221">
    <property type="entry name" value="ATP-BINDING CASSETTE SUB-FAMILY B"/>
    <property type="match status" value="1"/>
</dbReference>
<dbReference type="InterPro" id="IPR036640">
    <property type="entry name" value="ABC1_TM_sf"/>
</dbReference>
<feature type="transmembrane region" description="Helical" evidence="7">
    <location>
        <begin position="147"/>
        <end position="168"/>
    </location>
</feature>
<keyword evidence="11" id="KW-1185">Reference proteome</keyword>
<dbReference type="RefSeq" id="WP_215821715.1">
    <property type="nucleotide sequence ID" value="NZ_JAGSOY010000079.1"/>
</dbReference>
<dbReference type="InterPro" id="IPR011527">
    <property type="entry name" value="ABC1_TM_dom"/>
</dbReference>
<protein>
    <submittedName>
        <fullName evidence="10">ATP-binding cassette domain-containing protein</fullName>
    </submittedName>
</protein>
<name>A0ABS5ZHH0_9GAMM</name>
<gene>
    <name evidence="10" type="ORF">KCG35_20430</name>
</gene>
<feature type="transmembrane region" description="Helical" evidence="7">
    <location>
        <begin position="225"/>
        <end position="250"/>
    </location>
</feature>
<evidence type="ECO:0000256" key="7">
    <source>
        <dbReference type="SAM" id="Phobius"/>
    </source>
</evidence>
<dbReference type="GO" id="GO:0005524">
    <property type="term" value="F:ATP binding"/>
    <property type="evidence" value="ECO:0007669"/>
    <property type="project" value="UniProtKB-KW"/>
</dbReference>
<keyword evidence="4 10" id="KW-0067">ATP-binding</keyword>
<evidence type="ECO:0000256" key="1">
    <source>
        <dbReference type="ARBA" id="ARBA00004651"/>
    </source>
</evidence>
<keyword evidence="2 7" id="KW-0812">Transmembrane</keyword>
<evidence type="ECO:0000256" key="6">
    <source>
        <dbReference type="ARBA" id="ARBA00023136"/>
    </source>
</evidence>
<dbReference type="PROSITE" id="PS50893">
    <property type="entry name" value="ABC_TRANSPORTER_2"/>
    <property type="match status" value="1"/>
</dbReference>
<evidence type="ECO:0000256" key="5">
    <source>
        <dbReference type="ARBA" id="ARBA00022989"/>
    </source>
</evidence>
<dbReference type="Gene3D" id="1.20.1560.10">
    <property type="entry name" value="ABC transporter type 1, transmembrane domain"/>
    <property type="match status" value="1"/>
</dbReference>
<comment type="caution">
    <text evidence="10">The sequence shown here is derived from an EMBL/GenBank/DDBJ whole genome shotgun (WGS) entry which is preliminary data.</text>
</comment>
<dbReference type="EMBL" id="JAGSOY010000079">
    <property type="protein sequence ID" value="MBU2713429.1"/>
    <property type="molecule type" value="Genomic_DNA"/>
</dbReference>
<feature type="transmembrane region" description="Helical" evidence="7">
    <location>
        <begin position="265"/>
        <end position="284"/>
    </location>
</feature>
<evidence type="ECO:0000256" key="2">
    <source>
        <dbReference type="ARBA" id="ARBA00022692"/>
    </source>
</evidence>
<dbReference type="SMART" id="SM00382">
    <property type="entry name" value="AAA"/>
    <property type="match status" value="1"/>
</dbReference>
<dbReference type="InterPro" id="IPR003593">
    <property type="entry name" value="AAA+_ATPase"/>
</dbReference>
<organism evidence="10 11">
    <name type="scientific">Zooshikella harenae</name>
    <dbReference type="NCBI Taxonomy" id="2827238"/>
    <lineage>
        <taxon>Bacteria</taxon>
        <taxon>Pseudomonadati</taxon>
        <taxon>Pseudomonadota</taxon>
        <taxon>Gammaproteobacteria</taxon>
        <taxon>Oceanospirillales</taxon>
        <taxon>Zooshikellaceae</taxon>
        <taxon>Zooshikella</taxon>
    </lineage>
</organism>
<feature type="transmembrane region" description="Helical" evidence="7">
    <location>
        <begin position="121"/>
        <end position="141"/>
    </location>
</feature>
<keyword evidence="6 7" id="KW-0472">Membrane</keyword>
<evidence type="ECO:0000256" key="4">
    <source>
        <dbReference type="ARBA" id="ARBA00022840"/>
    </source>
</evidence>
<evidence type="ECO:0000259" key="8">
    <source>
        <dbReference type="PROSITE" id="PS50893"/>
    </source>
</evidence>
<reference evidence="10 11" key="1">
    <citation type="submission" date="2021-04" db="EMBL/GenBank/DDBJ databases">
        <authorList>
            <person name="Pira H."/>
            <person name="Risdian C."/>
            <person name="Wink J."/>
        </authorList>
    </citation>
    <scope>NUCLEOTIDE SEQUENCE [LARGE SCALE GENOMIC DNA]</scope>
    <source>
        <strain evidence="10 11">WH53</strain>
    </source>
</reference>
<dbReference type="InterPro" id="IPR027417">
    <property type="entry name" value="P-loop_NTPase"/>
</dbReference>
<dbReference type="SUPFAM" id="SSF90123">
    <property type="entry name" value="ABC transporter transmembrane region"/>
    <property type="match status" value="1"/>
</dbReference>
<dbReference type="PANTHER" id="PTHR24221:SF654">
    <property type="entry name" value="ATP-BINDING CASSETTE SUB-FAMILY B MEMBER 6"/>
    <property type="match status" value="1"/>
</dbReference>
<comment type="subcellular location">
    <subcellularLocation>
        <location evidence="1">Cell membrane</location>
        <topology evidence="1">Multi-pass membrane protein</topology>
    </subcellularLocation>
</comment>
<feature type="transmembrane region" description="Helical" evidence="7">
    <location>
        <begin position="48"/>
        <end position="69"/>
    </location>
</feature>
<dbReference type="InterPro" id="IPR039421">
    <property type="entry name" value="Type_1_exporter"/>
</dbReference>
<dbReference type="Pfam" id="PF00005">
    <property type="entry name" value="ABC_tran"/>
    <property type="match status" value="1"/>
</dbReference>
<proteinExistence type="predicted"/>
<evidence type="ECO:0000313" key="11">
    <source>
        <dbReference type="Proteomes" id="UP000690515"/>
    </source>
</evidence>
<keyword evidence="5 7" id="KW-1133">Transmembrane helix</keyword>
<dbReference type="Proteomes" id="UP000690515">
    <property type="component" value="Unassembled WGS sequence"/>
</dbReference>
<sequence length="533" mass="60142">MKWVVKSLSKYSWMAIVSILCGTIFTFAEVSFLSLISDSLNNTKAVNIESGFLLVLLVFGSGFLTKLLLDFLSEYFSFTIHYQLTKSLNDCNYALMEKIGGARAYAALTRDMDMLQQGMRIIPELLLNFLIILGVLIYFSIQSLTGLLHYSFFLLIAVGVAFLMNHYVSGHLQNVREKIDHLHLLYHELFNGAMEVKLSATRQHWLVKKNLSNTLLAIRSKRLKIAWLDAFNLNWGHCITLTLLLSLLWIPEWFFGEQGVDHQSGFILATLFLISPITTVLEYIPKAIESVISLKQVLPLATLPAQKGQHYSLDDSVRLSKAAYQYPNEERQIGLMDLQLSPGQLLFIVGGNGAGKSTLIKMLSGLYPLCSGQRQLGNTILNKDDMLSCALVRPSPYIFETVIDQNGEIADVEMVNHRLSQLKLNGRVSYHQGRLSQVKLSQGQVKRLALLQALVSGEQLLLLDEFAADQDPSFRRYFYKELLPALKNEGRTIIAITHDEAYFSDADRVLKMVDGQLIEYSFVGKNKCRNLLI</sequence>
<dbReference type="Gene3D" id="3.40.50.300">
    <property type="entry name" value="P-loop containing nucleotide triphosphate hydrolases"/>
    <property type="match status" value="1"/>
</dbReference>
<evidence type="ECO:0000313" key="10">
    <source>
        <dbReference type="EMBL" id="MBU2713429.1"/>
    </source>
</evidence>
<evidence type="ECO:0000256" key="3">
    <source>
        <dbReference type="ARBA" id="ARBA00022741"/>
    </source>
</evidence>
<feature type="domain" description="ABC transporter" evidence="8">
    <location>
        <begin position="317"/>
        <end position="532"/>
    </location>
</feature>
<dbReference type="InterPro" id="IPR003439">
    <property type="entry name" value="ABC_transporter-like_ATP-bd"/>
</dbReference>
<feature type="domain" description="ABC transmembrane type-1" evidence="9">
    <location>
        <begin position="13"/>
        <end position="289"/>
    </location>
</feature>
<feature type="transmembrane region" description="Helical" evidence="7">
    <location>
        <begin position="12"/>
        <end position="36"/>
    </location>
</feature>
<dbReference type="PROSITE" id="PS50929">
    <property type="entry name" value="ABC_TM1F"/>
    <property type="match status" value="1"/>
</dbReference>
<accession>A0ABS5ZHH0</accession>
<keyword evidence="3" id="KW-0547">Nucleotide-binding</keyword>